<feature type="compositionally biased region" description="Acidic residues" evidence="1">
    <location>
        <begin position="315"/>
        <end position="332"/>
    </location>
</feature>
<dbReference type="PANTHER" id="PTHR21669:SF26">
    <property type="entry name" value="HPC2-RELATED DOMAIN-CONTAINING PROTEIN"/>
    <property type="match status" value="1"/>
</dbReference>
<feature type="compositionally biased region" description="Low complexity" evidence="1">
    <location>
        <begin position="267"/>
        <end position="276"/>
    </location>
</feature>
<feature type="region of interest" description="Disordered" evidence="1">
    <location>
        <begin position="311"/>
        <end position="332"/>
    </location>
</feature>
<feature type="compositionally biased region" description="Low complexity" evidence="1">
    <location>
        <begin position="107"/>
        <end position="140"/>
    </location>
</feature>
<feature type="compositionally biased region" description="Polar residues" evidence="1">
    <location>
        <begin position="284"/>
        <end position="295"/>
    </location>
</feature>
<feature type="signal peptide" evidence="2">
    <location>
        <begin position="1"/>
        <end position="26"/>
    </location>
</feature>
<dbReference type="STRING" id="40148.A0A0D9ZZD1"/>
<accession>A0A0D9ZZD1</accession>
<proteinExistence type="predicted"/>
<dbReference type="eggNOG" id="KOG0192">
    <property type="taxonomic scope" value="Eukaryota"/>
</dbReference>
<dbReference type="Pfam" id="PF08729">
    <property type="entry name" value="HUN"/>
    <property type="match status" value="1"/>
</dbReference>
<dbReference type="AlphaFoldDB" id="A0A0D9ZZD1"/>
<dbReference type="GO" id="GO:0006325">
    <property type="term" value="P:chromatin organization"/>
    <property type="evidence" value="ECO:0007669"/>
    <property type="project" value="TreeGrafter"/>
</dbReference>
<dbReference type="HOGENOM" id="CLU_016217_0_0_1"/>
<evidence type="ECO:0000259" key="3">
    <source>
        <dbReference type="Pfam" id="PF08729"/>
    </source>
</evidence>
<name>A0A0D9ZZD1_9ORYZ</name>
<feature type="region of interest" description="Disordered" evidence="1">
    <location>
        <begin position="187"/>
        <end position="229"/>
    </location>
</feature>
<evidence type="ECO:0000256" key="1">
    <source>
        <dbReference type="SAM" id="MobiDB-lite"/>
    </source>
</evidence>
<evidence type="ECO:0000313" key="4">
    <source>
        <dbReference type="EnsemblPlants" id="OGLUM05G18030.1"/>
    </source>
</evidence>
<protein>
    <recommendedName>
        <fullName evidence="3">Hpc2-related domain-containing protein</fullName>
    </recommendedName>
</protein>
<dbReference type="GO" id="GO:0005634">
    <property type="term" value="C:nucleus"/>
    <property type="evidence" value="ECO:0007669"/>
    <property type="project" value="TreeGrafter"/>
</dbReference>
<feature type="region of interest" description="Disordered" evidence="1">
    <location>
        <begin position="372"/>
        <end position="431"/>
    </location>
</feature>
<reference evidence="4" key="1">
    <citation type="submission" date="2015-04" db="UniProtKB">
        <authorList>
            <consortium name="EnsemblPlants"/>
        </authorList>
    </citation>
    <scope>IDENTIFICATION</scope>
</reference>
<dbReference type="Gramene" id="OGLUM05G18030.1">
    <property type="protein sequence ID" value="OGLUM05G18030.1"/>
    <property type="gene ID" value="OGLUM05G18030"/>
</dbReference>
<dbReference type="PANTHER" id="PTHR21669">
    <property type="entry name" value="CAPZ-INTERACTING PROTEIN AND RELATED PROTEINS"/>
    <property type="match status" value="1"/>
</dbReference>
<reference evidence="4" key="2">
    <citation type="submission" date="2018-05" db="EMBL/GenBank/DDBJ databases">
        <title>OgluRS3 (Oryza glumaepatula Reference Sequence Version 3).</title>
        <authorList>
            <person name="Zhang J."/>
            <person name="Kudrna D."/>
            <person name="Lee S."/>
            <person name="Talag J."/>
            <person name="Welchert J."/>
            <person name="Wing R.A."/>
        </authorList>
    </citation>
    <scope>NUCLEOTIDE SEQUENCE [LARGE SCALE GENOMIC DNA]</scope>
</reference>
<dbReference type="Proteomes" id="UP000026961">
    <property type="component" value="Chromosome 5"/>
</dbReference>
<feature type="domain" description="Hpc2-related" evidence="3">
    <location>
        <begin position="316"/>
        <end position="364"/>
    </location>
</feature>
<dbReference type="EnsemblPlants" id="OGLUM05G18030.1">
    <property type="protein sequence ID" value="OGLUM05G18030.1"/>
    <property type="gene ID" value="OGLUM05G18030"/>
</dbReference>
<feature type="region of interest" description="Disordered" evidence="1">
    <location>
        <begin position="99"/>
        <end position="163"/>
    </location>
</feature>
<feature type="region of interest" description="Disordered" evidence="1">
    <location>
        <begin position="794"/>
        <end position="870"/>
    </location>
</feature>
<evidence type="ECO:0000256" key="2">
    <source>
        <dbReference type="SAM" id="SignalP"/>
    </source>
</evidence>
<feature type="region of interest" description="Disordered" evidence="1">
    <location>
        <begin position="735"/>
        <end position="764"/>
    </location>
</feature>
<feature type="compositionally biased region" description="Low complexity" evidence="1">
    <location>
        <begin position="861"/>
        <end position="870"/>
    </location>
</feature>
<feature type="chain" id="PRO_5002353192" description="Hpc2-related domain-containing protein" evidence="2">
    <location>
        <begin position="27"/>
        <end position="870"/>
    </location>
</feature>
<sequence length="870" mass="95188">MMMWVSCSRTAAAVWRVVLTSGGGTAQRSAFHTICRVLHYLKRFLVMNPEQPDSAGPAVDYLDMDAQLLRRFLEWEGNGVADVPFEMYAYRVMERDKSNACRDRSSDSGSDGNSLCGDDSVSGGSSTTTTATNASASASSRPLLDRRGSTRSSAPRRKVAIAATKAGKCRSAAAAMGEPVVPPRAPAAHAAVAAPKPPGDAVAAEGEARAPPRPPPAVAAGAGAGASGGGRRVFSVELRPGETTIVSWRKMLKEAGLGTALPPPLPASAAQPAVAPLPGPSGATHPTENDCAQSNRFNSVIEKIERLYMGKNSSDEEDLDDAPDDDQYDTEDSFIDDDELDEYFEVDNFATKHNGYFVNKGKLEQIDFDSVQTVEPKKRRRKDSSSSYIENNKEFAPGSSSYMGTPLRDSKRSTLQTGKSTSNGHKSGANGTFEYPYSAYRDKNAPGHLGLQQKIISNGANQDLSKNMHHKEKYNAGQFSGLHASSNIYSTETMHLATKIHTEGSGTKTKGTRLERAIRDLQNIVTEYKPQILDVHEAEANCQVAVKRRLPQEVKQKLAKVARLSANQGKIPEHELINRLMGIVGHLVHRRTLKRNMKEMVQSGLCAKQEKAGKLQQVKMEIYEMVKARLATKPKGAEHKVESIDGFQDPVTHDDRMALRGKSVMDAVLEDRICDLYDLYVEGMDEDKGPQSRKLYLELANLWPHGDMDKVGIRDAISRSKERRNLLYRQRKVRNDQRMKRRRLAAAAKLRDSDPAAPQSAQSLQNMTSTHTMYPVVNNGNSQSSRSVDKVNEMSVGAGSDGNRSSTSMKKRKIDSEDRQVNPPKATAELHHHGIEIQKPAKRADEATKVSNLPQTLLAIPSSDSRPSSS</sequence>
<keyword evidence="2" id="KW-0732">Signal</keyword>
<evidence type="ECO:0000313" key="5">
    <source>
        <dbReference type="Proteomes" id="UP000026961"/>
    </source>
</evidence>
<dbReference type="InterPro" id="IPR014840">
    <property type="entry name" value="HRD"/>
</dbReference>
<feature type="region of interest" description="Disordered" evidence="1">
    <location>
        <begin position="263"/>
        <end position="295"/>
    </location>
</feature>
<organism evidence="4">
    <name type="scientific">Oryza glumipatula</name>
    <dbReference type="NCBI Taxonomy" id="40148"/>
    <lineage>
        <taxon>Eukaryota</taxon>
        <taxon>Viridiplantae</taxon>
        <taxon>Streptophyta</taxon>
        <taxon>Embryophyta</taxon>
        <taxon>Tracheophyta</taxon>
        <taxon>Spermatophyta</taxon>
        <taxon>Magnoliopsida</taxon>
        <taxon>Liliopsida</taxon>
        <taxon>Poales</taxon>
        <taxon>Poaceae</taxon>
        <taxon>BOP clade</taxon>
        <taxon>Oryzoideae</taxon>
        <taxon>Oryzeae</taxon>
        <taxon>Oryzinae</taxon>
        <taxon>Oryza</taxon>
    </lineage>
</organism>
<feature type="compositionally biased region" description="Polar residues" evidence="1">
    <location>
        <begin position="413"/>
        <end position="425"/>
    </location>
</feature>
<keyword evidence="5" id="KW-1185">Reference proteome</keyword>